<dbReference type="Gene3D" id="3.60.10.10">
    <property type="entry name" value="Endonuclease/exonuclease/phosphatase"/>
    <property type="match status" value="1"/>
</dbReference>
<dbReference type="InterPro" id="IPR027124">
    <property type="entry name" value="Swc5/CFDP1/2"/>
</dbReference>
<dbReference type="GO" id="GO:0003824">
    <property type="term" value="F:catalytic activity"/>
    <property type="evidence" value="ECO:0007669"/>
    <property type="project" value="InterPro"/>
</dbReference>
<evidence type="ECO:0000313" key="2">
    <source>
        <dbReference type="EMBL" id="EGZ12325.1"/>
    </source>
</evidence>
<evidence type="ECO:0000313" key="3">
    <source>
        <dbReference type="Proteomes" id="UP000002640"/>
    </source>
</evidence>
<dbReference type="AlphaFoldDB" id="G4ZW43"/>
<dbReference type="STRING" id="1094619.G4ZW43"/>
<dbReference type="GeneID" id="20647256"/>
<dbReference type="InterPro" id="IPR005135">
    <property type="entry name" value="Endo/exonuclease/phosphatase"/>
</dbReference>
<dbReference type="PANTHER" id="PTHR23227:SF67">
    <property type="entry name" value="CRANIOFACIAL DEVELOPMENT PROTEIN 2-LIKE"/>
    <property type="match status" value="1"/>
</dbReference>
<dbReference type="EMBL" id="JH159157">
    <property type="protein sequence ID" value="EGZ12325.1"/>
    <property type="molecule type" value="Genomic_DNA"/>
</dbReference>
<dbReference type="PANTHER" id="PTHR23227">
    <property type="entry name" value="BUCENTAUR RELATED"/>
    <property type="match status" value="1"/>
</dbReference>
<organism evidence="2 3">
    <name type="scientific">Phytophthora sojae (strain P6497)</name>
    <name type="common">Soybean stem and root rot agent</name>
    <name type="synonym">Phytophthora megasperma f. sp. glycines</name>
    <dbReference type="NCBI Taxonomy" id="1094619"/>
    <lineage>
        <taxon>Eukaryota</taxon>
        <taxon>Sar</taxon>
        <taxon>Stramenopiles</taxon>
        <taxon>Oomycota</taxon>
        <taxon>Peronosporomycetes</taxon>
        <taxon>Peronosporales</taxon>
        <taxon>Peronosporaceae</taxon>
        <taxon>Phytophthora</taxon>
    </lineage>
</organism>
<protein>
    <recommendedName>
        <fullName evidence="1">Endonuclease/exonuclease/phosphatase domain-containing protein</fullName>
    </recommendedName>
</protein>
<dbReference type="CDD" id="cd09076">
    <property type="entry name" value="L1-EN"/>
    <property type="match status" value="1"/>
</dbReference>
<accession>G4ZW43</accession>
<dbReference type="Proteomes" id="UP000002640">
    <property type="component" value="Unassembled WGS sequence"/>
</dbReference>
<feature type="domain" description="Endonuclease/exonuclease/phosphatase" evidence="1">
    <location>
        <begin position="18"/>
        <end position="242"/>
    </location>
</feature>
<dbReference type="SUPFAM" id="SSF56219">
    <property type="entry name" value="DNase I-like"/>
    <property type="match status" value="1"/>
</dbReference>
<dbReference type="InParanoid" id="G4ZW43"/>
<name>G4ZW43_PHYSP</name>
<dbReference type="KEGG" id="psoj:PHYSODRAFT_336759"/>
<sequence length="549" mass="62018">MMLATRFRQVLSGICSTRKQQDTLPQDLRRYRIDVLGIQETRICTLDKKRIGDYTLLTLPAVQERHGIGFAISPRVRPYLHCYWAHCDRIGVVQLLLPHAGPVNIVTAYAPHSGRPLAEVDRFYADLSDTLDQLPRRNIAFVTGDFNAKLGQQINGEAFMGPHARGIRNRNGHALADFCSTHLLFATNTGFQKRARHKTTWIQRQTNHCIYNQIDYILCPQNCRRLYMDARSWGGTLTASDHKLVTADFILNAATHRLRYSAVKPDPALKLARDHLIYDDTARDDYTNALQAALSQPTAQGSTVLQRWTDTLDRIREAAEGTIGFAGPNHRHVRHHDDELQLLSEAQRALQLRIYNDCAANTIELRAARNKILHQIRARCRAIASRKLDERITRIENLSDSARMYAAVRDISPHRTQPLLNHDQEGKYILRQQTTNKVITDHFRTLFYDPGRLHPVPDREPRSLTRPVTATEVEAAFRRLNNERAAGPAELPAELLKYGASVLAPLFADLVNCSFEQGTPSHSVKEHSCACPSPTSPEVYVPVSAPSCC</sequence>
<dbReference type="InterPro" id="IPR036691">
    <property type="entry name" value="Endo/exonu/phosph_ase_sf"/>
</dbReference>
<gene>
    <name evidence="2" type="ORF">PHYSODRAFT_336759</name>
</gene>
<reference evidence="2 3" key="1">
    <citation type="journal article" date="2006" name="Science">
        <title>Phytophthora genome sequences uncover evolutionary origins and mechanisms of pathogenesis.</title>
        <authorList>
            <person name="Tyler B.M."/>
            <person name="Tripathy S."/>
            <person name="Zhang X."/>
            <person name="Dehal P."/>
            <person name="Jiang R.H."/>
            <person name="Aerts A."/>
            <person name="Arredondo F.D."/>
            <person name="Baxter L."/>
            <person name="Bensasson D."/>
            <person name="Beynon J.L."/>
            <person name="Chapman J."/>
            <person name="Damasceno C.M."/>
            <person name="Dorrance A.E."/>
            <person name="Dou D."/>
            <person name="Dickerman A.W."/>
            <person name="Dubchak I.L."/>
            <person name="Garbelotto M."/>
            <person name="Gijzen M."/>
            <person name="Gordon S.G."/>
            <person name="Govers F."/>
            <person name="Grunwald N.J."/>
            <person name="Huang W."/>
            <person name="Ivors K.L."/>
            <person name="Jones R.W."/>
            <person name="Kamoun S."/>
            <person name="Krampis K."/>
            <person name="Lamour K.H."/>
            <person name="Lee M.K."/>
            <person name="McDonald W.H."/>
            <person name="Medina M."/>
            <person name="Meijer H.J."/>
            <person name="Nordberg E.K."/>
            <person name="Maclean D.J."/>
            <person name="Ospina-Giraldo M.D."/>
            <person name="Morris P.F."/>
            <person name="Phuntumart V."/>
            <person name="Putnam N.H."/>
            <person name="Rash S."/>
            <person name="Rose J.K."/>
            <person name="Sakihama Y."/>
            <person name="Salamov A.A."/>
            <person name="Savidor A."/>
            <person name="Scheuring C.F."/>
            <person name="Smith B.M."/>
            <person name="Sobral B.W."/>
            <person name="Terry A."/>
            <person name="Torto-Alalibo T.A."/>
            <person name="Win J."/>
            <person name="Xu Z."/>
            <person name="Zhang H."/>
            <person name="Grigoriev I.V."/>
            <person name="Rokhsar D.S."/>
            <person name="Boore J.L."/>
        </authorList>
    </citation>
    <scope>NUCLEOTIDE SEQUENCE [LARGE SCALE GENOMIC DNA]</scope>
    <source>
        <strain evidence="2 3">P6497</strain>
    </source>
</reference>
<keyword evidence="3" id="KW-1185">Reference proteome</keyword>
<proteinExistence type="predicted"/>
<dbReference type="RefSeq" id="XP_009532658.1">
    <property type="nucleotide sequence ID" value="XM_009534363.1"/>
</dbReference>
<evidence type="ECO:0000259" key="1">
    <source>
        <dbReference type="Pfam" id="PF03372"/>
    </source>
</evidence>
<dbReference type="Pfam" id="PF03372">
    <property type="entry name" value="Exo_endo_phos"/>
    <property type="match status" value="1"/>
</dbReference>